<evidence type="ECO:0000259" key="6">
    <source>
        <dbReference type="PROSITE" id="PS50234"/>
    </source>
</evidence>
<dbReference type="EMBL" id="BOMV01000025">
    <property type="protein sequence ID" value="GIE95176.1"/>
    <property type="molecule type" value="Genomic_DNA"/>
</dbReference>
<dbReference type="InterPro" id="IPR052989">
    <property type="entry name" value="Mg-chelatase_DI-like"/>
</dbReference>
<dbReference type="InterPro" id="IPR003593">
    <property type="entry name" value="AAA+_ATPase"/>
</dbReference>
<organism evidence="7 8">
    <name type="scientific">Paractinoplanes rishiriensis</name>
    <dbReference type="NCBI Taxonomy" id="1050105"/>
    <lineage>
        <taxon>Bacteria</taxon>
        <taxon>Bacillati</taxon>
        <taxon>Actinomycetota</taxon>
        <taxon>Actinomycetes</taxon>
        <taxon>Micromonosporales</taxon>
        <taxon>Micromonosporaceae</taxon>
        <taxon>Paractinoplanes</taxon>
    </lineage>
</organism>
<dbReference type="Gene3D" id="3.40.50.300">
    <property type="entry name" value="P-loop containing nucleotide triphosphate hydrolases"/>
    <property type="match status" value="1"/>
</dbReference>
<dbReference type="SUPFAM" id="SSF52540">
    <property type="entry name" value="P-loop containing nucleoside triphosphate hydrolases"/>
    <property type="match status" value="1"/>
</dbReference>
<dbReference type="InterPro" id="IPR027417">
    <property type="entry name" value="P-loop_NTPase"/>
</dbReference>
<sequence length="714" mass="73787">MTPYPFSAVVGLADLRLALLLTAVSPAVGGVLVRGEKGTAKSTVVRALAGLLPAISVVRGCRFACDPAAPDQACPDGPHATDSPFARRPAGLVELPVGATEDRVVGTLDIQRALADGVKAYEPGLLAAAHRGVLYVDEVNLLPDHLVDLLLDAAAMGRAHVERDGVSVKHAARFLLVGTMNPEEGEPRPQLVDRFGLVVNVTAPREARERAEVVRRRLAYEADPDGFAARFADAERSLAARIVAAQELLPRVVLPDTELDRIARVCLAYGVDGMRADIVVARCAVALAAWHGRAAVTAVEVRDAARLALPHRRRKDPLDPPGTDEERLEQALAGAGADEDPPDGNGGGGSGPDDPDGGGDGPDRSGGDPAGNGLAEESGRDAGDGPDNGRRPGGGPHRGGDLGSGRLRGHGLDPGSGPDDDLSPGRAAAGAGGRPDAGQPGSRYAEPPTPAGTGGTGGDPAVGVAVSPGRAFRTRTLKISTRGTGGHSGRRSPSLARRGRVTGSRVPRGKLAGAPHLPATLRAALHRGGRQVQARDLREAVHVGREANLVLFVVDASGSMAARRRMTVVKTAVLSLLRDAYQRRDRIGMITFRGHEATQVLPPTSSHEVGVLRLASLRTGGRTPLAAGLRAAAATIATERRRDPRRRPLLVVVTDGRATSGPDPVSVAPALAGVATVVVDCESGPVRLGLAGRLATALDADLMPLDQLEAGRAA</sequence>
<evidence type="ECO:0000256" key="4">
    <source>
        <dbReference type="ARBA" id="ARBA00030759"/>
    </source>
</evidence>
<reference evidence="7" key="1">
    <citation type="submission" date="2021-01" db="EMBL/GenBank/DDBJ databases">
        <title>Whole genome shotgun sequence of Actinoplanes rishiriensis NBRC 108556.</title>
        <authorList>
            <person name="Komaki H."/>
            <person name="Tamura T."/>
        </authorList>
    </citation>
    <scope>NUCLEOTIDE SEQUENCE</scope>
    <source>
        <strain evidence="7">NBRC 108556</strain>
    </source>
</reference>
<evidence type="ECO:0000256" key="2">
    <source>
        <dbReference type="ARBA" id="ARBA00022741"/>
    </source>
</evidence>
<dbReference type="InterPro" id="IPR000523">
    <property type="entry name" value="Mg_chelatse_chII-like_cat_dom"/>
</dbReference>
<comment type="similarity">
    <text evidence="1">Belongs to the Mg-chelatase subunits D/I family.</text>
</comment>
<name>A0A919JU10_9ACTN</name>
<dbReference type="InterPro" id="IPR002035">
    <property type="entry name" value="VWF_A"/>
</dbReference>
<dbReference type="InterPro" id="IPR036465">
    <property type="entry name" value="vWFA_dom_sf"/>
</dbReference>
<comment type="caution">
    <text evidence="7">The sequence shown here is derived from an EMBL/GenBank/DDBJ whole genome shotgun (WGS) entry which is preliminary data.</text>
</comment>
<dbReference type="Gene3D" id="1.10.8.80">
    <property type="entry name" value="Magnesium chelatase subunit I, C-Terminal domain"/>
    <property type="match status" value="1"/>
</dbReference>
<dbReference type="SUPFAM" id="SSF53300">
    <property type="entry name" value="vWA-like"/>
    <property type="match status" value="1"/>
</dbReference>
<dbReference type="Proteomes" id="UP000636960">
    <property type="component" value="Unassembled WGS sequence"/>
</dbReference>
<dbReference type="Pfam" id="PF13519">
    <property type="entry name" value="VWA_2"/>
    <property type="match status" value="1"/>
</dbReference>
<accession>A0A919JU10</accession>
<keyword evidence="8" id="KW-1185">Reference proteome</keyword>
<feature type="domain" description="VWFA" evidence="6">
    <location>
        <begin position="549"/>
        <end position="679"/>
    </location>
</feature>
<dbReference type="PANTHER" id="PTHR35023">
    <property type="entry name" value="CHELATASE-RELATED"/>
    <property type="match status" value="1"/>
</dbReference>
<evidence type="ECO:0000256" key="1">
    <source>
        <dbReference type="ARBA" id="ARBA00005799"/>
    </source>
</evidence>
<dbReference type="RefSeq" id="WP_203781477.1">
    <property type="nucleotide sequence ID" value="NZ_BOMV01000025.1"/>
</dbReference>
<dbReference type="PANTHER" id="PTHR35023:SF1">
    <property type="entry name" value="MG-PROTOPORPHYRIN IX CHELATASE"/>
    <property type="match status" value="1"/>
</dbReference>
<feature type="region of interest" description="Disordered" evidence="5">
    <location>
        <begin position="335"/>
        <end position="513"/>
    </location>
</feature>
<gene>
    <name evidence="7" type="ORF">Ari01nite_26410</name>
</gene>
<evidence type="ECO:0000313" key="7">
    <source>
        <dbReference type="EMBL" id="GIE95176.1"/>
    </source>
</evidence>
<evidence type="ECO:0000256" key="5">
    <source>
        <dbReference type="SAM" id="MobiDB-lite"/>
    </source>
</evidence>
<dbReference type="Pfam" id="PF01078">
    <property type="entry name" value="Mg_chelatase"/>
    <property type="match status" value="1"/>
</dbReference>
<proteinExistence type="inferred from homology"/>
<protein>
    <recommendedName>
        <fullName evidence="4">Mg-protoporphyrin IX chelatase</fullName>
    </recommendedName>
</protein>
<dbReference type="AlphaFoldDB" id="A0A919JU10"/>
<feature type="compositionally biased region" description="Basic and acidic residues" evidence="5">
    <location>
        <begin position="377"/>
        <end position="390"/>
    </location>
</feature>
<dbReference type="SMART" id="SM00382">
    <property type="entry name" value="AAA"/>
    <property type="match status" value="1"/>
</dbReference>
<dbReference type="GO" id="GO:0005524">
    <property type="term" value="F:ATP binding"/>
    <property type="evidence" value="ECO:0007669"/>
    <property type="project" value="UniProtKB-KW"/>
</dbReference>
<keyword evidence="3" id="KW-0067">ATP-binding</keyword>
<dbReference type="SMART" id="SM00327">
    <property type="entry name" value="VWA"/>
    <property type="match status" value="1"/>
</dbReference>
<evidence type="ECO:0000256" key="3">
    <source>
        <dbReference type="ARBA" id="ARBA00022840"/>
    </source>
</evidence>
<dbReference type="Pfam" id="PF17863">
    <property type="entry name" value="AAA_lid_2"/>
    <property type="match status" value="1"/>
</dbReference>
<keyword evidence="2" id="KW-0547">Nucleotide-binding</keyword>
<feature type="compositionally biased region" description="Gly residues" evidence="5">
    <location>
        <begin position="391"/>
        <end position="403"/>
    </location>
</feature>
<dbReference type="InterPro" id="IPR041628">
    <property type="entry name" value="ChlI/MoxR_AAA_lid"/>
</dbReference>
<dbReference type="PROSITE" id="PS50234">
    <property type="entry name" value="VWFA"/>
    <property type="match status" value="1"/>
</dbReference>
<dbReference type="Gene3D" id="3.40.50.410">
    <property type="entry name" value="von Willebrand factor, type A domain"/>
    <property type="match status" value="1"/>
</dbReference>
<evidence type="ECO:0000313" key="8">
    <source>
        <dbReference type="Proteomes" id="UP000636960"/>
    </source>
</evidence>